<dbReference type="EMBL" id="CM044705">
    <property type="protein sequence ID" value="KAI5664384.1"/>
    <property type="molecule type" value="Genomic_DNA"/>
</dbReference>
<sequence length="103" mass="12097">MEKQLIQTEQFRKSQVPPRNMLQFFQEQKCGLCCEVCRITFNSAQKLYNIIAKMKKKRMQGRNTVEEVICLSAQWGYTVFYRNCNDSNILNDIVVAHPTSIQM</sequence>
<reference evidence="2" key="1">
    <citation type="journal article" date="2023" name="Nat. Plants">
        <title>Single-cell RNA sequencing provides a high-resolution roadmap for understanding the multicellular compartmentation of specialized metabolism.</title>
        <authorList>
            <person name="Sun S."/>
            <person name="Shen X."/>
            <person name="Li Y."/>
            <person name="Li Y."/>
            <person name="Wang S."/>
            <person name="Li R."/>
            <person name="Zhang H."/>
            <person name="Shen G."/>
            <person name="Guo B."/>
            <person name="Wei J."/>
            <person name="Xu J."/>
            <person name="St-Pierre B."/>
            <person name="Chen S."/>
            <person name="Sun C."/>
        </authorList>
    </citation>
    <scope>NUCLEOTIDE SEQUENCE [LARGE SCALE GENOMIC DNA]</scope>
</reference>
<accession>A0ACC0AV19</accession>
<comment type="caution">
    <text evidence="1">The sequence shown here is derived from an EMBL/GenBank/DDBJ whole genome shotgun (WGS) entry which is preliminary data.</text>
</comment>
<name>A0ACC0AV19_CATRO</name>
<organism evidence="1 2">
    <name type="scientific">Catharanthus roseus</name>
    <name type="common">Madagascar periwinkle</name>
    <name type="synonym">Vinca rosea</name>
    <dbReference type="NCBI Taxonomy" id="4058"/>
    <lineage>
        <taxon>Eukaryota</taxon>
        <taxon>Viridiplantae</taxon>
        <taxon>Streptophyta</taxon>
        <taxon>Embryophyta</taxon>
        <taxon>Tracheophyta</taxon>
        <taxon>Spermatophyta</taxon>
        <taxon>Magnoliopsida</taxon>
        <taxon>eudicotyledons</taxon>
        <taxon>Gunneridae</taxon>
        <taxon>Pentapetalae</taxon>
        <taxon>asterids</taxon>
        <taxon>lamiids</taxon>
        <taxon>Gentianales</taxon>
        <taxon>Apocynaceae</taxon>
        <taxon>Rauvolfioideae</taxon>
        <taxon>Vinceae</taxon>
        <taxon>Catharanthinae</taxon>
        <taxon>Catharanthus</taxon>
    </lineage>
</organism>
<keyword evidence="2" id="KW-1185">Reference proteome</keyword>
<protein>
    <submittedName>
        <fullName evidence="1">Uncharacterized protein</fullName>
    </submittedName>
</protein>
<evidence type="ECO:0000313" key="2">
    <source>
        <dbReference type="Proteomes" id="UP001060085"/>
    </source>
</evidence>
<gene>
    <name evidence="1" type="ORF">M9H77_23707</name>
</gene>
<evidence type="ECO:0000313" key="1">
    <source>
        <dbReference type="EMBL" id="KAI5664384.1"/>
    </source>
</evidence>
<proteinExistence type="predicted"/>
<dbReference type="Proteomes" id="UP001060085">
    <property type="component" value="Linkage Group LG05"/>
</dbReference>